<feature type="region of interest" description="Disordered" evidence="2">
    <location>
        <begin position="224"/>
        <end position="306"/>
    </location>
</feature>
<dbReference type="PANTHER" id="PTHR32343">
    <property type="entry name" value="SERINE/ARGININE-RICH SPLICING FACTOR"/>
    <property type="match status" value="1"/>
</dbReference>
<dbReference type="PANTHER" id="PTHR32343:SF75">
    <property type="entry name" value="OS04G0594400 PROTEIN"/>
    <property type="match status" value="1"/>
</dbReference>
<keyword evidence="1" id="KW-0694">RNA-binding</keyword>
<evidence type="ECO:0000256" key="2">
    <source>
        <dbReference type="SAM" id="MobiDB-lite"/>
    </source>
</evidence>
<dbReference type="PROSITE" id="PS50102">
    <property type="entry name" value="RRM"/>
    <property type="match status" value="1"/>
</dbReference>
<organism evidence="4 5">
    <name type="scientific">Rhynchospora pubera</name>
    <dbReference type="NCBI Taxonomy" id="906938"/>
    <lineage>
        <taxon>Eukaryota</taxon>
        <taxon>Viridiplantae</taxon>
        <taxon>Streptophyta</taxon>
        <taxon>Embryophyta</taxon>
        <taxon>Tracheophyta</taxon>
        <taxon>Spermatophyta</taxon>
        <taxon>Magnoliopsida</taxon>
        <taxon>Liliopsida</taxon>
        <taxon>Poales</taxon>
        <taxon>Cyperaceae</taxon>
        <taxon>Cyperoideae</taxon>
        <taxon>Rhynchosporeae</taxon>
        <taxon>Rhynchospora</taxon>
    </lineage>
</organism>
<dbReference type="Gene3D" id="3.30.70.330">
    <property type="match status" value="1"/>
</dbReference>
<evidence type="ECO:0000313" key="4">
    <source>
        <dbReference type="EMBL" id="KAJ4811546.1"/>
    </source>
</evidence>
<evidence type="ECO:0000256" key="1">
    <source>
        <dbReference type="PROSITE-ProRule" id="PRU00176"/>
    </source>
</evidence>
<accession>A0AAV8H6X4</accession>
<dbReference type="AlphaFoldDB" id="A0AAV8H6X4"/>
<dbReference type="SUPFAM" id="SSF54928">
    <property type="entry name" value="RNA-binding domain, RBD"/>
    <property type="match status" value="1"/>
</dbReference>
<dbReference type="GO" id="GO:0003723">
    <property type="term" value="F:RNA binding"/>
    <property type="evidence" value="ECO:0007669"/>
    <property type="project" value="UniProtKB-UniRule"/>
</dbReference>
<evidence type="ECO:0000259" key="3">
    <source>
        <dbReference type="PROSITE" id="PS50102"/>
    </source>
</evidence>
<dbReference type="Pfam" id="PF00076">
    <property type="entry name" value="RRM_1"/>
    <property type="match status" value="1"/>
</dbReference>
<dbReference type="SMART" id="SM00360">
    <property type="entry name" value="RRM"/>
    <property type="match status" value="1"/>
</dbReference>
<sequence>MTVTTVKVSNVSLQASKQDLKEFFSFSGDILYVEMQKENDLSQIAYITFKDTQGAETAMLLTGATIVDMSVVVMPATDYEIPAEVLAAQREAAAEVKPLTTGPQSALQRAEDMVSSMLAKGFVLGKDALEKAKTLDEKHQITSTASAKVTSLDRKIGLTEKMKEMDLKVKEMDQKYQVTEKTRTTFAAAEQTLSNAGSAFMKNRYVITSAAWVTEAFNKAKERLNAEPGQGQAQPETESKQAEDGLTPVSPSETREATLTPPTPPPEEVEKCNKEIVTEPVEEPVKEKSTDPEPPKKPEPAQGLVL</sequence>
<gene>
    <name evidence="4" type="ORF">LUZ62_024112</name>
</gene>
<dbReference type="FunFam" id="3.30.70.330:FF:000820">
    <property type="entry name" value="RNA recognition motif-containing protein"/>
    <property type="match status" value="1"/>
</dbReference>
<reference evidence="4" key="1">
    <citation type="submission" date="2022-08" db="EMBL/GenBank/DDBJ databases">
        <authorList>
            <person name="Marques A."/>
        </authorList>
    </citation>
    <scope>NUCLEOTIDE SEQUENCE</scope>
    <source>
        <strain evidence="4">RhyPub2mFocal</strain>
        <tissue evidence="4">Leaves</tissue>
    </source>
</reference>
<protein>
    <submittedName>
        <fullName evidence="4">RNA-binding (RRM/RBD/RNP motifs) family protein</fullName>
    </submittedName>
</protein>
<name>A0AAV8H6X4_9POAL</name>
<evidence type="ECO:0000313" key="5">
    <source>
        <dbReference type="Proteomes" id="UP001140206"/>
    </source>
</evidence>
<dbReference type="EMBL" id="JAMFTS010000001">
    <property type="protein sequence ID" value="KAJ4811546.1"/>
    <property type="molecule type" value="Genomic_DNA"/>
</dbReference>
<proteinExistence type="predicted"/>
<dbReference type="InterPro" id="IPR000504">
    <property type="entry name" value="RRM_dom"/>
</dbReference>
<comment type="caution">
    <text evidence="4">The sequence shown here is derived from an EMBL/GenBank/DDBJ whole genome shotgun (WGS) entry which is preliminary data.</text>
</comment>
<feature type="domain" description="RRM" evidence="3">
    <location>
        <begin position="4"/>
        <end position="78"/>
    </location>
</feature>
<keyword evidence="5" id="KW-1185">Reference proteome</keyword>
<dbReference type="InterPro" id="IPR035979">
    <property type="entry name" value="RBD_domain_sf"/>
</dbReference>
<dbReference type="Proteomes" id="UP001140206">
    <property type="component" value="Chromosome 1"/>
</dbReference>
<feature type="compositionally biased region" description="Basic and acidic residues" evidence="2">
    <location>
        <begin position="268"/>
        <end position="299"/>
    </location>
</feature>
<dbReference type="InterPro" id="IPR012677">
    <property type="entry name" value="Nucleotide-bd_a/b_plait_sf"/>
</dbReference>